<organism evidence="2 3">
    <name type="scientific">Lithospermum erythrorhizon</name>
    <name type="common">Purple gromwell</name>
    <name type="synonym">Lithospermum officinale var. erythrorhizon</name>
    <dbReference type="NCBI Taxonomy" id="34254"/>
    <lineage>
        <taxon>Eukaryota</taxon>
        <taxon>Viridiplantae</taxon>
        <taxon>Streptophyta</taxon>
        <taxon>Embryophyta</taxon>
        <taxon>Tracheophyta</taxon>
        <taxon>Spermatophyta</taxon>
        <taxon>Magnoliopsida</taxon>
        <taxon>eudicotyledons</taxon>
        <taxon>Gunneridae</taxon>
        <taxon>Pentapetalae</taxon>
        <taxon>asterids</taxon>
        <taxon>lamiids</taxon>
        <taxon>Boraginales</taxon>
        <taxon>Boraginaceae</taxon>
        <taxon>Boraginoideae</taxon>
        <taxon>Lithospermeae</taxon>
        <taxon>Lithospermum</taxon>
    </lineage>
</organism>
<dbReference type="AlphaFoldDB" id="A0AAV3R260"/>
<evidence type="ECO:0000259" key="1">
    <source>
        <dbReference type="Pfam" id="PF03732"/>
    </source>
</evidence>
<sequence length="161" mass="18164">MELPLKSINSYQATADVFVTKFGTAIQTMQNELILMDIKQSPNESLSSYHKRYNDLLFSIPVVDDKVAYMSFSNGLAYGKLKKALLLKNPLLKDALTKEVKQHIELEELRKKATETIDLSEIVLKKEGPSELRGIELPHDDPADIALLIANFTVERMLVDT</sequence>
<dbReference type="EMBL" id="BAABME010007036">
    <property type="protein sequence ID" value="GAA0169950.1"/>
    <property type="molecule type" value="Genomic_DNA"/>
</dbReference>
<protein>
    <recommendedName>
        <fullName evidence="1">Retrotransposon gag domain-containing protein</fullName>
    </recommendedName>
</protein>
<keyword evidence="3" id="KW-1185">Reference proteome</keyword>
<gene>
    <name evidence="2" type="ORF">LIER_24326</name>
</gene>
<reference evidence="2 3" key="1">
    <citation type="submission" date="2024-01" db="EMBL/GenBank/DDBJ databases">
        <title>The complete chloroplast genome sequence of Lithospermum erythrorhizon: insights into the phylogenetic relationship among Boraginaceae species and the maternal lineages of purple gromwells.</title>
        <authorList>
            <person name="Okada T."/>
            <person name="Watanabe K."/>
        </authorList>
    </citation>
    <scope>NUCLEOTIDE SEQUENCE [LARGE SCALE GENOMIC DNA]</scope>
</reference>
<dbReference type="Proteomes" id="UP001454036">
    <property type="component" value="Unassembled WGS sequence"/>
</dbReference>
<comment type="caution">
    <text evidence="2">The sequence shown here is derived from an EMBL/GenBank/DDBJ whole genome shotgun (WGS) entry which is preliminary data.</text>
</comment>
<accession>A0AAV3R260</accession>
<dbReference type="InterPro" id="IPR005162">
    <property type="entry name" value="Retrotrans_gag_dom"/>
</dbReference>
<evidence type="ECO:0000313" key="3">
    <source>
        <dbReference type="Proteomes" id="UP001454036"/>
    </source>
</evidence>
<dbReference type="Pfam" id="PF03732">
    <property type="entry name" value="Retrotrans_gag"/>
    <property type="match status" value="1"/>
</dbReference>
<feature type="domain" description="Retrotransposon gag" evidence="1">
    <location>
        <begin position="4"/>
        <end position="77"/>
    </location>
</feature>
<name>A0AAV3R260_LITER</name>
<proteinExistence type="predicted"/>
<evidence type="ECO:0000313" key="2">
    <source>
        <dbReference type="EMBL" id="GAA0169950.1"/>
    </source>
</evidence>